<dbReference type="OrthoDB" id="9887833at2"/>
<proteinExistence type="predicted"/>
<dbReference type="Proteomes" id="UP000231901">
    <property type="component" value="Chromosome"/>
</dbReference>
<gene>
    <name evidence="1" type="ORF">CVE23_18040</name>
</gene>
<dbReference type="RefSeq" id="WP_072093512.1">
    <property type="nucleotide sequence ID" value="NZ_BMJF01000012.1"/>
</dbReference>
<reference evidence="2" key="1">
    <citation type="journal article" date="2018" name="Genome Announc.">
        <title>Complete genome sequence of a Dickeya fangzhongdai type strain causing bleeding canker of pear tree trunks.</title>
        <authorList>
            <person name="Zhao Y."/>
            <person name="Tian Y."/>
            <person name="Li X."/>
            <person name="Hu B."/>
        </authorList>
    </citation>
    <scope>NUCLEOTIDE SEQUENCE [LARGE SCALE GENOMIC DNA]</scope>
    <source>
        <strain evidence="2">DSM 101947</strain>
    </source>
</reference>
<protein>
    <submittedName>
        <fullName evidence="1">Uncharacterized protein</fullName>
    </submittedName>
</protein>
<name>A0A2K8QSH2_9GAMM</name>
<evidence type="ECO:0000313" key="2">
    <source>
        <dbReference type="Proteomes" id="UP000231901"/>
    </source>
</evidence>
<dbReference type="EMBL" id="CP025003">
    <property type="protein sequence ID" value="ATZ95700.1"/>
    <property type="molecule type" value="Genomic_DNA"/>
</dbReference>
<evidence type="ECO:0000313" key="1">
    <source>
        <dbReference type="EMBL" id="ATZ95700.1"/>
    </source>
</evidence>
<accession>A0A2K8QSH2</accession>
<keyword evidence="2" id="KW-1185">Reference proteome</keyword>
<organism evidence="1 2">
    <name type="scientific">Dickeya fangzhongdai</name>
    <dbReference type="NCBI Taxonomy" id="1778540"/>
    <lineage>
        <taxon>Bacteria</taxon>
        <taxon>Pseudomonadati</taxon>
        <taxon>Pseudomonadota</taxon>
        <taxon>Gammaproteobacteria</taxon>
        <taxon>Enterobacterales</taxon>
        <taxon>Pectobacteriaceae</taxon>
        <taxon>Dickeya</taxon>
    </lineage>
</organism>
<dbReference type="GeneID" id="66566221"/>
<sequence>MAVNQKHRNEQYVMPSREQIIRTVATSTAIETGQSSSMIASSLDEQRDKFAYLSLAVHPPVSA</sequence>
<dbReference type="KEGG" id="dfn:CVE23_18040"/>
<dbReference type="AlphaFoldDB" id="A0A2K8QSH2"/>